<evidence type="ECO:0000256" key="1">
    <source>
        <dbReference type="ARBA" id="ARBA00004141"/>
    </source>
</evidence>
<dbReference type="PANTHER" id="PTHR43731:SF14">
    <property type="entry name" value="PRESENILIN-ASSOCIATED RHOMBOID-LIKE PROTEIN, MITOCHONDRIAL"/>
    <property type="match status" value="1"/>
</dbReference>
<feature type="transmembrane region" description="Helical" evidence="7">
    <location>
        <begin position="29"/>
        <end position="51"/>
    </location>
</feature>
<dbReference type="InterPro" id="IPR035952">
    <property type="entry name" value="Rhomboid-like_sf"/>
</dbReference>
<accession>A0A8J4DIZ0</accession>
<evidence type="ECO:0000256" key="5">
    <source>
        <dbReference type="ARBA" id="ARBA00022989"/>
    </source>
</evidence>
<gene>
    <name evidence="9" type="ORF">Sya03_18120</name>
</gene>
<dbReference type="GO" id="GO:0016020">
    <property type="term" value="C:membrane"/>
    <property type="evidence" value="ECO:0007669"/>
    <property type="project" value="UniProtKB-SubCell"/>
</dbReference>
<evidence type="ECO:0000259" key="8">
    <source>
        <dbReference type="Pfam" id="PF01694"/>
    </source>
</evidence>
<dbReference type="GO" id="GO:0006508">
    <property type="term" value="P:proteolysis"/>
    <property type="evidence" value="ECO:0007669"/>
    <property type="project" value="UniProtKB-KW"/>
</dbReference>
<sequence length="262" mass="27025">MAEGRRTQRQARTAFGGSLSGQAGYVTKALIGLNLLAAVIGVVIAGIPTLIGNGLFTGVTAYQAMGAVTPFSFTLAATGELYQGAVPGIGTVFPGIDDGGFYRLVTAMFIHYGLVHLLFNMYALWQLGRQLETVLGPARFAALYLIAGLGGNVAVYLLDPGGLGAGASTALFGLFAGFFVILRRLGRDTSGIVALLVMNVIITFLIPNLSWEGHIGGLVTGGVVAAALAYAPRERRTPVQVAGCAAVVLLLVVVTAARALTA</sequence>
<evidence type="ECO:0000256" key="4">
    <source>
        <dbReference type="ARBA" id="ARBA00022801"/>
    </source>
</evidence>
<evidence type="ECO:0000256" key="3">
    <source>
        <dbReference type="ARBA" id="ARBA00022692"/>
    </source>
</evidence>
<keyword evidence="4" id="KW-0378">Hydrolase</keyword>
<feature type="transmembrane region" description="Helical" evidence="7">
    <location>
        <begin position="213"/>
        <end position="232"/>
    </location>
</feature>
<comment type="subcellular location">
    <subcellularLocation>
        <location evidence="1">Membrane</location>
        <topology evidence="1">Multi-pass membrane protein</topology>
    </subcellularLocation>
</comment>
<evidence type="ECO:0000256" key="6">
    <source>
        <dbReference type="ARBA" id="ARBA00023136"/>
    </source>
</evidence>
<comment type="similarity">
    <text evidence="2">Belongs to the peptidase S54 family.</text>
</comment>
<feature type="domain" description="Peptidase S54 rhomboid" evidence="8">
    <location>
        <begin position="100"/>
        <end position="229"/>
    </location>
</feature>
<keyword evidence="10" id="KW-1185">Reference proteome</keyword>
<dbReference type="InterPro" id="IPR050925">
    <property type="entry name" value="Rhomboid_protease_S54"/>
</dbReference>
<comment type="caution">
    <text evidence="9">The sequence shown here is derived from an EMBL/GenBank/DDBJ whole genome shotgun (WGS) entry which is preliminary data.</text>
</comment>
<feature type="transmembrane region" description="Helical" evidence="7">
    <location>
        <begin position="163"/>
        <end position="182"/>
    </location>
</feature>
<feature type="transmembrane region" description="Helical" evidence="7">
    <location>
        <begin position="101"/>
        <end position="125"/>
    </location>
</feature>
<keyword evidence="9" id="KW-0645">Protease</keyword>
<name>A0A8J4DIZ0_9ACTN</name>
<evidence type="ECO:0000313" key="9">
    <source>
        <dbReference type="EMBL" id="GIJ02460.1"/>
    </source>
</evidence>
<reference evidence="9" key="1">
    <citation type="submission" date="2021-01" db="EMBL/GenBank/DDBJ databases">
        <title>Whole genome shotgun sequence of Spirilliplanes yamanashiensis NBRC 15828.</title>
        <authorList>
            <person name="Komaki H."/>
            <person name="Tamura T."/>
        </authorList>
    </citation>
    <scope>NUCLEOTIDE SEQUENCE</scope>
    <source>
        <strain evidence="9">NBRC 15828</strain>
    </source>
</reference>
<dbReference type="SUPFAM" id="SSF144091">
    <property type="entry name" value="Rhomboid-like"/>
    <property type="match status" value="1"/>
</dbReference>
<keyword evidence="5 7" id="KW-1133">Transmembrane helix</keyword>
<protein>
    <submittedName>
        <fullName evidence="9">Rhomboid family intramembrane serine protease</fullName>
    </submittedName>
</protein>
<evidence type="ECO:0000256" key="7">
    <source>
        <dbReference type="SAM" id="Phobius"/>
    </source>
</evidence>
<dbReference type="GO" id="GO:0004252">
    <property type="term" value="F:serine-type endopeptidase activity"/>
    <property type="evidence" value="ECO:0007669"/>
    <property type="project" value="InterPro"/>
</dbReference>
<keyword evidence="3 7" id="KW-0812">Transmembrane</keyword>
<dbReference type="AlphaFoldDB" id="A0A8J4DIZ0"/>
<dbReference type="PANTHER" id="PTHR43731">
    <property type="entry name" value="RHOMBOID PROTEASE"/>
    <property type="match status" value="1"/>
</dbReference>
<evidence type="ECO:0000313" key="10">
    <source>
        <dbReference type="Proteomes" id="UP000652013"/>
    </source>
</evidence>
<evidence type="ECO:0000256" key="2">
    <source>
        <dbReference type="ARBA" id="ARBA00009045"/>
    </source>
</evidence>
<feature type="transmembrane region" description="Helical" evidence="7">
    <location>
        <begin position="239"/>
        <end position="260"/>
    </location>
</feature>
<feature type="transmembrane region" description="Helical" evidence="7">
    <location>
        <begin position="137"/>
        <end position="157"/>
    </location>
</feature>
<dbReference type="Proteomes" id="UP000652013">
    <property type="component" value="Unassembled WGS sequence"/>
</dbReference>
<dbReference type="Gene3D" id="1.20.1540.10">
    <property type="entry name" value="Rhomboid-like"/>
    <property type="match status" value="1"/>
</dbReference>
<keyword evidence="6 7" id="KW-0472">Membrane</keyword>
<feature type="transmembrane region" description="Helical" evidence="7">
    <location>
        <begin position="189"/>
        <end position="207"/>
    </location>
</feature>
<organism evidence="9 10">
    <name type="scientific">Spirilliplanes yamanashiensis</name>
    <dbReference type="NCBI Taxonomy" id="42233"/>
    <lineage>
        <taxon>Bacteria</taxon>
        <taxon>Bacillati</taxon>
        <taxon>Actinomycetota</taxon>
        <taxon>Actinomycetes</taxon>
        <taxon>Micromonosporales</taxon>
        <taxon>Micromonosporaceae</taxon>
        <taxon>Spirilliplanes</taxon>
    </lineage>
</organism>
<proteinExistence type="inferred from homology"/>
<dbReference type="Pfam" id="PF01694">
    <property type="entry name" value="Rhomboid"/>
    <property type="match status" value="1"/>
</dbReference>
<dbReference type="EMBL" id="BOOY01000010">
    <property type="protein sequence ID" value="GIJ02460.1"/>
    <property type="molecule type" value="Genomic_DNA"/>
</dbReference>
<dbReference type="InterPro" id="IPR022764">
    <property type="entry name" value="Peptidase_S54_rhomboid_dom"/>
</dbReference>